<keyword evidence="2 5" id="KW-0812">Transmembrane</keyword>
<evidence type="ECO:0000259" key="7">
    <source>
        <dbReference type="PROSITE" id="PS50261"/>
    </source>
</evidence>
<keyword evidence="4 5" id="KW-0472">Membrane</keyword>
<keyword evidence="6" id="KW-0732">Signal</keyword>
<evidence type="ECO:0000256" key="4">
    <source>
        <dbReference type="ARBA" id="ARBA00023136"/>
    </source>
</evidence>
<evidence type="ECO:0000256" key="5">
    <source>
        <dbReference type="SAM" id="Phobius"/>
    </source>
</evidence>
<dbReference type="InterPro" id="IPR000832">
    <property type="entry name" value="GPCR_2_secretin-like"/>
</dbReference>
<gene>
    <name evidence="8" type="ORF">HERILL_LOCUS9469</name>
</gene>
<keyword evidence="9" id="KW-1185">Reference proteome</keyword>
<organism evidence="8 9">
    <name type="scientific">Hermetia illucens</name>
    <name type="common">Black soldier fly</name>
    <dbReference type="NCBI Taxonomy" id="343691"/>
    <lineage>
        <taxon>Eukaryota</taxon>
        <taxon>Metazoa</taxon>
        <taxon>Ecdysozoa</taxon>
        <taxon>Arthropoda</taxon>
        <taxon>Hexapoda</taxon>
        <taxon>Insecta</taxon>
        <taxon>Pterygota</taxon>
        <taxon>Neoptera</taxon>
        <taxon>Endopterygota</taxon>
        <taxon>Diptera</taxon>
        <taxon>Brachycera</taxon>
        <taxon>Stratiomyomorpha</taxon>
        <taxon>Stratiomyidae</taxon>
        <taxon>Hermetiinae</taxon>
        <taxon>Hermetia</taxon>
    </lineage>
</organism>
<evidence type="ECO:0000256" key="3">
    <source>
        <dbReference type="ARBA" id="ARBA00022989"/>
    </source>
</evidence>
<dbReference type="InterPro" id="IPR017981">
    <property type="entry name" value="GPCR_2-like_7TM"/>
</dbReference>
<dbReference type="EMBL" id="LR899012">
    <property type="protein sequence ID" value="CAD7086717.1"/>
    <property type="molecule type" value="Genomic_DNA"/>
</dbReference>
<feature type="chain" id="PRO_5031444896" description="G-protein coupled receptors family 2 profile 2 domain-containing protein" evidence="6">
    <location>
        <begin position="17"/>
        <end position="274"/>
    </location>
</feature>
<dbReference type="GO" id="GO:0007166">
    <property type="term" value="P:cell surface receptor signaling pathway"/>
    <property type="evidence" value="ECO:0007669"/>
    <property type="project" value="InterPro"/>
</dbReference>
<feature type="transmembrane region" description="Helical" evidence="5">
    <location>
        <begin position="147"/>
        <end position="168"/>
    </location>
</feature>
<dbReference type="PROSITE" id="PS50261">
    <property type="entry name" value="G_PROTEIN_RECEP_F2_4"/>
    <property type="match status" value="1"/>
</dbReference>
<dbReference type="Gene3D" id="1.20.1070.10">
    <property type="entry name" value="Rhodopsin 7-helix transmembrane proteins"/>
    <property type="match status" value="1"/>
</dbReference>
<proteinExistence type="predicted"/>
<feature type="transmembrane region" description="Helical" evidence="5">
    <location>
        <begin position="213"/>
        <end position="239"/>
    </location>
</feature>
<dbReference type="GO" id="GO:0016020">
    <property type="term" value="C:membrane"/>
    <property type="evidence" value="ECO:0007669"/>
    <property type="project" value="UniProtKB-SubCell"/>
</dbReference>
<keyword evidence="3 5" id="KW-1133">Transmembrane helix</keyword>
<sequence length="274" mass="30802">MTPIWILRFFVQLVAGVIVGSDKIPTMGENLTVFSQSISIEGGTYINNFLNNSNSVPELIEYYELVEDLSTPNSPQSDLIYPDPEEVNKKIKILNSNRIIQQSAETISSKEMDSKDVDFKGRDLIDNIMYIYYGSNTTLKNSLGSSIVIGGSVLALAAQILCSILMVLRNRRLRRQNALFSIFLNFVLILLMSNLIFVVGVQATKSEFRCGMIAILLHYCHLSTAVWGLIYIYIIYDYIVNDCGINLKYNYFMAYGAPAIYVLVSFVYSGVVKV</sequence>
<dbReference type="GO" id="GO:0004930">
    <property type="term" value="F:G protein-coupled receptor activity"/>
    <property type="evidence" value="ECO:0007669"/>
    <property type="project" value="InterPro"/>
</dbReference>
<feature type="domain" description="G-protein coupled receptors family 2 profile 2" evidence="7">
    <location>
        <begin position="145"/>
        <end position="274"/>
    </location>
</feature>
<name>A0A7R8YVD0_HERIL</name>
<evidence type="ECO:0000256" key="2">
    <source>
        <dbReference type="ARBA" id="ARBA00022692"/>
    </source>
</evidence>
<dbReference type="AlphaFoldDB" id="A0A7R8YVD0"/>
<feature type="transmembrane region" description="Helical" evidence="5">
    <location>
        <begin position="251"/>
        <end position="271"/>
    </location>
</feature>
<dbReference type="Proteomes" id="UP000594454">
    <property type="component" value="Chromosome 4"/>
</dbReference>
<feature type="signal peptide" evidence="6">
    <location>
        <begin position="1"/>
        <end position="16"/>
    </location>
</feature>
<evidence type="ECO:0000256" key="6">
    <source>
        <dbReference type="SAM" id="SignalP"/>
    </source>
</evidence>
<comment type="subcellular location">
    <subcellularLocation>
        <location evidence="1">Membrane</location>
        <topology evidence="1">Multi-pass membrane protein</topology>
    </subcellularLocation>
</comment>
<accession>A0A7R8YVD0</accession>
<evidence type="ECO:0000313" key="8">
    <source>
        <dbReference type="EMBL" id="CAD7086717.1"/>
    </source>
</evidence>
<dbReference type="OrthoDB" id="347083at2759"/>
<reference evidence="8 9" key="1">
    <citation type="submission" date="2020-11" db="EMBL/GenBank/DDBJ databases">
        <authorList>
            <person name="Wallbank WR R."/>
            <person name="Pardo Diaz C."/>
            <person name="Kozak K."/>
            <person name="Martin S."/>
            <person name="Jiggins C."/>
            <person name="Moest M."/>
            <person name="Warren A I."/>
            <person name="Generalovic N T."/>
            <person name="Byers J.R.P. K."/>
            <person name="Montejo-Kovacevich G."/>
            <person name="Yen C E."/>
        </authorList>
    </citation>
    <scope>NUCLEOTIDE SEQUENCE [LARGE SCALE GENOMIC DNA]</scope>
</reference>
<evidence type="ECO:0000256" key="1">
    <source>
        <dbReference type="ARBA" id="ARBA00004141"/>
    </source>
</evidence>
<evidence type="ECO:0000313" key="9">
    <source>
        <dbReference type="Proteomes" id="UP000594454"/>
    </source>
</evidence>
<feature type="transmembrane region" description="Helical" evidence="5">
    <location>
        <begin position="180"/>
        <end position="201"/>
    </location>
</feature>
<dbReference type="Pfam" id="PF00002">
    <property type="entry name" value="7tm_2"/>
    <property type="match status" value="1"/>
</dbReference>
<protein>
    <recommendedName>
        <fullName evidence="7">G-protein coupled receptors family 2 profile 2 domain-containing protein</fullName>
    </recommendedName>
</protein>
<dbReference type="InParanoid" id="A0A7R8YVD0"/>